<protein>
    <recommendedName>
        <fullName evidence="2">UBA domain-containing protein</fullName>
    </recommendedName>
</protein>
<comment type="caution">
    <text evidence="3">The sequence shown here is derived from an EMBL/GenBank/DDBJ whole genome shotgun (WGS) entry which is preliminary data.</text>
</comment>
<feature type="domain" description="UBA" evidence="2">
    <location>
        <begin position="216"/>
        <end position="251"/>
    </location>
</feature>
<dbReference type="Pfam" id="PF00627">
    <property type="entry name" value="UBA"/>
    <property type="match status" value="1"/>
</dbReference>
<feature type="compositionally biased region" description="Basic residues" evidence="1">
    <location>
        <begin position="253"/>
        <end position="270"/>
    </location>
</feature>
<dbReference type="InterPro" id="IPR009060">
    <property type="entry name" value="UBA-like_sf"/>
</dbReference>
<feature type="compositionally biased region" description="Low complexity" evidence="1">
    <location>
        <begin position="21"/>
        <end position="35"/>
    </location>
</feature>
<dbReference type="Gene3D" id="1.10.8.10">
    <property type="entry name" value="DNA helicase RuvA subunit, C-terminal domain"/>
    <property type="match status" value="1"/>
</dbReference>
<proteinExistence type="predicted"/>
<dbReference type="SUPFAM" id="SSF46934">
    <property type="entry name" value="UBA-like"/>
    <property type="match status" value="1"/>
</dbReference>
<organism evidence="3 4">
    <name type="scientific">Marasmius crinis-equi</name>
    <dbReference type="NCBI Taxonomy" id="585013"/>
    <lineage>
        <taxon>Eukaryota</taxon>
        <taxon>Fungi</taxon>
        <taxon>Dikarya</taxon>
        <taxon>Basidiomycota</taxon>
        <taxon>Agaricomycotina</taxon>
        <taxon>Agaricomycetes</taxon>
        <taxon>Agaricomycetidae</taxon>
        <taxon>Agaricales</taxon>
        <taxon>Marasmiineae</taxon>
        <taxon>Marasmiaceae</taxon>
        <taxon>Marasmius</taxon>
    </lineage>
</organism>
<reference evidence="3 4" key="1">
    <citation type="submission" date="2024-02" db="EMBL/GenBank/DDBJ databases">
        <title>A draft genome for the cacao thread blight pathogen Marasmius crinis-equi.</title>
        <authorList>
            <person name="Cohen S.P."/>
            <person name="Baruah I.K."/>
            <person name="Amoako-Attah I."/>
            <person name="Bukari Y."/>
            <person name="Meinhardt L.W."/>
            <person name="Bailey B.A."/>
        </authorList>
    </citation>
    <scope>NUCLEOTIDE SEQUENCE [LARGE SCALE GENOMIC DNA]</scope>
    <source>
        <strain evidence="3 4">GH-76</strain>
    </source>
</reference>
<feature type="region of interest" description="Disordered" evidence="1">
    <location>
        <begin position="1"/>
        <end position="78"/>
    </location>
</feature>
<feature type="compositionally biased region" description="Polar residues" evidence="1">
    <location>
        <begin position="50"/>
        <end position="68"/>
    </location>
</feature>
<feature type="compositionally biased region" description="Basic and acidic residues" evidence="1">
    <location>
        <begin position="239"/>
        <end position="252"/>
    </location>
</feature>
<evidence type="ECO:0000259" key="2">
    <source>
        <dbReference type="Pfam" id="PF00627"/>
    </source>
</evidence>
<feature type="region of interest" description="Disordered" evidence="1">
    <location>
        <begin position="239"/>
        <end position="270"/>
    </location>
</feature>
<dbReference type="Proteomes" id="UP001465976">
    <property type="component" value="Unassembled WGS sequence"/>
</dbReference>
<gene>
    <name evidence="3" type="ORF">V5O48_015748</name>
</gene>
<sequence>MSHDRSRRPTRPYTETNHAPYSASTGGTYSHTSHSFPNAGHSYSLVGPVQANNGPSGRTSHPSNQSLPSGYDPSVRHHTLTNTSGVHFREEICGDVFYTGSSVDWASRDTYYQGDNKPGTYAQTSQSFHGHQHQHVDGGSGQGQGAFRHELVRHGNEFHHGAQAGKVTSDVYHLASGVFPNHTTTGAKVTVSTQFTTEHNPVTQKRNKSSAISKEEPQTYAELLDLLVKEGYPRSDAERALHECGNDPDRARKAMKKARKKAARSAKRYD</sequence>
<accession>A0ABR3EU17</accession>
<dbReference type="InterPro" id="IPR015940">
    <property type="entry name" value="UBA"/>
</dbReference>
<evidence type="ECO:0000313" key="3">
    <source>
        <dbReference type="EMBL" id="KAL0566271.1"/>
    </source>
</evidence>
<evidence type="ECO:0000256" key="1">
    <source>
        <dbReference type="SAM" id="MobiDB-lite"/>
    </source>
</evidence>
<name>A0ABR3EU17_9AGAR</name>
<evidence type="ECO:0000313" key="4">
    <source>
        <dbReference type="Proteomes" id="UP001465976"/>
    </source>
</evidence>
<feature type="compositionally biased region" description="Basic residues" evidence="1">
    <location>
        <begin position="1"/>
        <end position="10"/>
    </location>
</feature>
<feature type="region of interest" description="Disordered" evidence="1">
    <location>
        <begin position="116"/>
        <end position="145"/>
    </location>
</feature>
<keyword evidence="4" id="KW-1185">Reference proteome</keyword>
<dbReference type="EMBL" id="JBAHYK010001952">
    <property type="protein sequence ID" value="KAL0566271.1"/>
    <property type="molecule type" value="Genomic_DNA"/>
</dbReference>